<dbReference type="InterPro" id="IPR037026">
    <property type="entry name" value="Vgr_OB-fold_dom_sf"/>
</dbReference>
<dbReference type="SUPFAM" id="SSF69255">
    <property type="entry name" value="gp5 N-terminal domain-like"/>
    <property type="match status" value="1"/>
</dbReference>
<dbReference type="STRING" id="947033.Lste_2316"/>
<gene>
    <name evidence="1" type="ORF">Lste_2316</name>
</gene>
<dbReference type="AlphaFoldDB" id="A0A0W0ZK26"/>
<dbReference type="Gene3D" id="2.40.50.230">
    <property type="entry name" value="Gp5 N-terminal domain"/>
    <property type="match status" value="1"/>
</dbReference>
<dbReference type="SUPFAM" id="SSF69349">
    <property type="entry name" value="Phage fibre proteins"/>
    <property type="match status" value="1"/>
</dbReference>
<protein>
    <submittedName>
        <fullName evidence="1">Phage-related baseplate assembly protein</fullName>
    </submittedName>
</protein>
<reference evidence="1 2" key="1">
    <citation type="submission" date="2015-11" db="EMBL/GenBank/DDBJ databases">
        <title>Genomic analysis of 38 Legionella species identifies large and diverse effector repertoires.</title>
        <authorList>
            <person name="Burstein D."/>
            <person name="Amaro F."/>
            <person name="Zusman T."/>
            <person name="Lifshitz Z."/>
            <person name="Cohen O."/>
            <person name="Gilbert J.A."/>
            <person name="Pupko T."/>
            <person name="Shuman H.A."/>
            <person name="Segal G."/>
        </authorList>
    </citation>
    <scope>NUCLEOTIDE SEQUENCE [LARGE SCALE GENOMIC DNA]</scope>
    <source>
        <strain evidence="1 2">IMVS3376</strain>
    </source>
</reference>
<dbReference type="Proteomes" id="UP000054926">
    <property type="component" value="Unassembled WGS sequence"/>
</dbReference>
<organism evidence="1 2">
    <name type="scientific">Legionella steelei</name>
    <dbReference type="NCBI Taxonomy" id="947033"/>
    <lineage>
        <taxon>Bacteria</taxon>
        <taxon>Pseudomonadati</taxon>
        <taxon>Pseudomonadota</taxon>
        <taxon>Gammaproteobacteria</taxon>
        <taxon>Legionellales</taxon>
        <taxon>Legionellaceae</taxon>
        <taxon>Legionella</taxon>
    </lineage>
</organism>
<dbReference type="Gene3D" id="2.30.110.50">
    <property type="match status" value="1"/>
</dbReference>
<dbReference type="EMBL" id="LNYY01000019">
    <property type="protein sequence ID" value="KTD69158.1"/>
    <property type="molecule type" value="Genomic_DNA"/>
</dbReference>
<dbReference type="RefSeq" id="WP_058511110.1">
    <property type="nucleotide sequence ID" value="NZ_DAIOMV010000014.1"/>
</dbReference>
<proteinExistence type="predicted"/>
<dbReference type="OrthoDB" id="9762420at2"/>
<dbReference type="PATRIC" id="fig|947033.5.peg.2455"/>
<evidence type="ECO:0000313" key="2">
    <source>
        <dbReference type="Proteomes" id="UP000054926"/>
    </source>
</evidence>
<dbReference type="Pfam" id="PF05954">
    <property type="entry name" value="Phage_GPD"/>
    <property type="match status" value="1"/>
</dbReference>
<dbReference type="NCBIfam" id="TIGR03361">
    <property type="entry name" value="VI_Rhs_Vgr"/>
    <property type="match status" value="1"/>
</dbReference>
<evidence type="ECO:0000313" key="1">
    <source>
        <dbReference type="EMBL" id="KTD69158.1"/>
    </source>
</evidence>
<comment type="caution">
    <text evidence="1">The sequence shown here is derived from an EMBL/GenBank/DDBJ whole genome shotgun (WGS) entry which is preliminary data.</text>
</comment>
<dbReference type="NCBIfam" id="TIGR01646">
    <property type="entry name" value="vgr_GE"/>
    <property type="match status" value="1"/>
</dbReference>
<dbReference type="InterPro" id="IPR017847">
    <property type="entry name" value="T6SS_RhsGE_Vgr_subset"/>
</dbReference>
<dbReference type="SUPFAM" id="SSF69279">
    <property type="entry name" value="Phage tail proteins"/>
    <property type="match status" value="2"/>
</dbReference>
<dbReference type="Gene3D" id="3.55.50.10">
    <property type="entry name" value="Baseplate protein-like domains"/>
    <property type="match status" value="1"/>
</dbReference>
<dbReference type="Gene3D" id="4.10.220.110">
    <property type="match status" value="1"/>
</dbReference>
<dbReference type="InterPro" id="IPR006533">
    <property type="entry name" value="T6SS_Vgr_RhsGE"/>
</dbReference>
<keyword evidence="2" id="KW-1185">Reference proteome</keyword>
<accession>A0A0W0ZK26</accession>
<sequence>MKTQIVMPKLEIPGVNQSEIIVLEFEGKQAISELYQFKIEFVSKISIQAKQVINQKAQLIFAKKGSGTTPLHGEVVSFTQLDGVDNYHRYKINLMPKVHRLQQTKQNEVFLKKSIPQIIKLILDKHGISRVKLDLMTEHKPKAFVFQYNEIDWDFISRWMEYEGLFYYFSQDESGETLVITDNNSTLKNNQDIDEIYYQSYTSDSEKKSTANLAYNFQLTTEAQPQKVTVKSYFHEQSSKLYSSKAIIDEQGSGEILFWAENVRSNKENQQIAKFISESYKCKKEVLTAISSGSLIIPGTIIHHKNFKIASLNKPMLIVESIYSGSQKRSFTSLHSGEEHSPKDYFKCEYRAIDKCLAYRRTIQNRIPRITGMLPAFIDHEGDENTVQINKKGMYKFRFPTSDDKPGKGSAWTRKMESYIGDQYALNMPLRKGDEVLIGFQYGNPDLPIILGSVSNSTHRNIITANSQNYLGLYTKENNMFMINEQDGKTKGMQFSTNNNNTTMVLGTDNIFDSQLDAGYTLRTDNSVCQSIGKNSVTDISNHNVTSIGGDNITSVKGTTSNTIYGADYYTCYGMRSATITGLDFISRTGAIIESTSGFQVKLTGGWRYEQDTSTSLKTAPVIMQEAEVSIALTVGESSITITEEGITITAPTIDLVSEAAITLTTDATINLASTDVNILGNISGGPMLELGMAGGEGAAPAMSAALIQAVAEAATNAAESVPLIGAAMGAWSAAKEEITLVADTFVELGSSFKAELQPLIGKASAVKEKVTGGIRTVDESVITPITSKAGYFTSLASQSKLLGPGLGIPKEVTSETEDNS</sequence>
<name>A0A0W0ZK26_9GAMM</name>